<feature type="compositionally biased region" description="Polar residues" evidence="1">
    <location>
        <begin position="612"/>
        <end position="621"/>
    </location>
</feature>
<dbReference type="WBParaSite" id="TREG1_57900.1">
    <property type="protein sequence ID" value="TREG1_57900.1"/>
    <property type="gene ID" value="TREG1_57900"/>
</dbReference>
<feature type="compositionally biased region" description="Basic and acidic residues" evidence="1">
    <location>
        <begin position="645"/>
        <end position="660"/>
    </location>
</feature>
<reference evidence="3" key="2">
    <citation type="submission" date="2023-11" db="UniProtKB">
        <authorList>
            <consortium name="WormBaseParasite"/>
        </authorList>
    </citation>
    <scope>IDENTIFICATION</scope>
</reference>
<evidence type="ECO:0000313" key="3">
    <source>
        <dbReference type="WBParaSite" id="TREG1_57900.1"/>
    </source>
</evidence>
<feature type="compositionally biased region" description="Polar residues" evidence="1">
    <location>
        <begin position="139"/>
        <end position="157"/>
    </location>
</feature>
<accession>A0AA85JXU2</accession>
<feature type="region of interest" description="Disordered" evidence="1">
    <location>
        <begin position="275"/>
        <end position="300"/>
    </location>
</feature>
<organism evidence="2 3">
    <name type="scientific">Trichobilharzia regenti</name>
    <name type="common">Nasal bird schistosome</name>
    <dbReference type="NCBI Taxonomy" id="157069"/>
    <lineage>
        <taxon>Eukaryota</taxon>
        <taxon>Metazoa</taxon>
        <taxon>Spiralia</taxon>
        <taxon>Lophotrochozoa</taxon>
        <taxon>Platyhelminthes</taxon>
        <taxon>Trematoda</taxon>
        <taxon>Digenea</taxon>
        <taxon>Strigeidida</taxon>
        <taxon>Schistosomatoidea</taxon>
        <taxon>Schistosomatidae</taxon>
        <taxon>Trichobilharzia</taxon>
    </lineage>
</organism>
<feature type="region of interest" description="Disordered" evidence="1">
    <location>
        <begin position="510"/>
        <end position="695"/>
    </location>
</feature>
<feature type="region of interest" description="Disordered" evidence="1">
    <location>
        <begin position="139"/>
        <end position="177"/>
    </location>
</feature>
<proteinExistence type="predicted"/>
<sequence length="888" mass="100312">MSDKQVSNPNSRTPSPTKLYYYTDNDGWSELDPNTPPSQKPIGGTWVSVEEDTDGNGNRRAMHIKTSVKHDMNKPVRQQGVMVTTNLTPESNSGKQSPVQAIVFQTNQPLTNITIPTDITICPEGSNNPVKTIGELLSSATKSSSNEPTSTNQNFLEDNNDSHTNCSNSNNNDDDDDLIVMEGGVLDTNNSNCSMYHPVLCQTNYNHHHLVNSRPIYHHYANKNVTKRQCNTTFKCFSLPVFNNNDSTQILQSERVEQNPVKPFLITSSARQRNQIGRRRSYFKSSRMQPEKEDEEGRQENAFNNYRSLIPSANYKHNTTRIRGLFTKECEYNPHSFCCLPSQRQCNFTASINQSIPMNSINEQAHNCHCYHHNCCNCQYSNSHFNDQHQKCCGYQERHNNAYHKKSTSISSGSNSSIRSNGNTLSMNGSDNSSPNSVTSNDSGNHSNNSYTKSIRNKNAHINLRLVSTSSGNKQSDRQNYPMKFIKQLIRNCNSDHIPIVLNVNVPKTKSSYSKMSKNLSNDTTDDENNNYERKKQSTSRIKLTESITVNRLPKKDSPKEMNQQSKKNSQNQYSPTASAKESPQSKVTKHKRKGKLMRKPSSDTDDKDDNSQSSRQNNYSKLFKNLKYKKSVKSQTKQKPHQIHSNEAEDTLMHEKSVDEMTETSESDRIPVKLNSSKPVKPHEDEYSPKDSYILRPTTSTGIIKQSPKLDAFIKSSRKDDKNTDMYCKITPLKQSSKTFHSDGMSPEAVRSNQLSKHILCKIKCNKHSPMSQPTPPAPTPQGSQAAQLFGLIDFSKCENQIRTSRRFNGLIEDTHDGDGKVRGEYYTTAAADDETRRPLTQQSSGSDSRDSILTCFVKAASKHVENEIDNNMLFTQVKFISDSDEE</sequence>
<feature type="compositionally biased region" description="Polar residues" evidence="1">
    <location>
        <begin position="574"/>
        <end position="587"/>
    </location>
</feature>
<dbReference type="AlphaFoldDB" id="A0AA85JXU2"/>
<protein>
    <submittedName>
        <fullName evidence="3">Uncharacterized protein</fullName>
    </submittedName>
</protein>
<feature type="compositionally biased region" description="Low complexity" evidence="1">
    <location>
        <begin position="162"/>
        <end position="171"/>
    </location>
</feature>
<feature type="compositionally biased region" description="Low complexity" evidence="1">
    <location>
        <begin position="408"/>
        <end position="424"/>
    </location>
</feature>
<feature type="compositionally biased region" description="Polar residues" evidence="1">
    <location>
        <begin position="510"/>
        <end position="521"/>
    </location>
</feature>
<evidence type="ECO:0000313" key="2">
    <source>
        <dbReference type="Proteomes" id="UP000050795"/>
    </source>
</evidence>
<reference evidence="2" key="1">
    <citation type="submission" date="2022-06" db="EMBL/GenBank/DDBJ databases">
        <authorList>
            <person name="Berger JAMES D."/>
            <person name="Berger JAMES D."/>
        </authorList>
    </citation>
    <scope>NUCLEOTIDE SEQUENCE [LARGE SCALE GENOMIC DNA]</scope>
</reference>
<name>A0AA85JXU2_TRIRE</name>
<feature type="compositionally biased region" description="Polar residues" evidence="1">
    <location>
        <begin position="425"/>
        <end position="454"/>
    </location>
</feature>
<feature type="compositionally biased region" description="Polar residues" evidence="1">
    <location>
        <begin position="539"/>
        <end position="550"/>
    </location>
</feature>
<feature type="compositionally biased region" description="Basic residues" evidence="1">
    <location>
        <begin position="588"/>
        <end position="599"/>
    </location>
</feature>
<evidence type="ECO:0000256" key="1">
    <source>
        <dbReference type="SAM" id="MobiDB-lite"/>
    </source>
</evidence>
<keyword evidence="2" id="KW-1185">Reference proteome</keyword>
<feature type="compositionally biased region" description="Low complexity" evidence="1">
    <location>
        <begin position="563"/>
        <end position="573"/>
    </location>
</feature>
<feature type="region of interest" description="Disordered" evidence="1">
    <location>
        <begin position="1"/>
        <end position="44"/>
    </location>
</feature>
<feature type="compositionally biased region" description="Polar residues" evidence="1">
    <location>
        <begin position="1"/>
        <end position="16"/>
    </location>
</feature>
<feature type="region of interest" description="Disordered" evidence="1">
    <location>
        <begin position="405"/>
        <end position="457"/>
    </location>
</feature>
<feature type="compositionally biased region" description="Basic residues" evidence="1">
    <location>
        <begin position="625"/>
        <end position="643"/>
    </location>
</feature>
<dbReference type="Proteomes" id="UP000050795">
    <property type="component" value="Unassembled WGS sequence"/>
</dbReference>